<dbReference type="InterPro" id="IPR024623">
    <property type="entry name" value="YtxH"/>
</dbReference>
<dbReference type="AlphaFoldDB" id="A0A1G7EBM9"/>
<feature type="transmembrane region" description="Helical" evidence="1">
    <location>
        <begin position="6"/>
        <end position="29"/>
    </location>
</feature>
<evidence type="ECO:0000256" key="1">
    <source>
        <dbReference type="SAM" id="Phobius"/>
    </source>
</evidence>
<keyword evidence="1" id="KW-0812">Transmembrane</keyword>
<keyword evidence="1" id="KW-1133">Transmembrane helix</keyword>
<name>A0A1G7EBM9_9FLAO</name>
<evidence type="ECO:0000313" key="3">
    <source>
        <dbReference type="Proteomes" id="UP000199109"/>
    </source>
</evidence>
<dbReference type="PANTHER" id="PTHR35792">
    <property type="entry name" value="GENERAL STRESS PROTEIN"/>
    <property type="match status" value="1"/>
</dbReference>
<dbReference type="PANTHER" id="PTHR35792:SF2">
    <property type="entry name" value="GENERAL STRESS PROTEIN"/>
    <property type="match status" value="1"/>
</dbReference>
<gene>
    <name evidence="2" type="ORF">SAMN05421636_106111</name>
</gene>
<reference evidence="2 3" key="1">
    <citation type="submission" date="2016-10" db="EMBL/GenBank/DDBJ databases">
        <authorList>
            <person name="de Groot N.N."/>
        </authorList>
    </citation>
    <scope>NUCLEOTIDE SEQUENCE [LARGE SCALE GENOMIC DNA]</scope>
    <source>
        <strain evidence="2 3">DSM 23421</strain>
    </source>
</reference>
<dbReference type="Pfam" id="PF12732">
    <property type="entry name" value="YtxH"/>
    <property type="match status" value="1"/>
</dbReference>
<dbReference type="OrthoDB" id="598035at2"/>
<dbReference type="InterPro" id="IPR052928">
    <property type="entry name" value="Desiccation-related_membrane"/>
</dbReference>
<dbReference type="EMBL" id="FNAO01000006">
    <property type="protein sequence ID" value="SDE60785.1"/>
    <property type="molecule type" value="Genomic_DNA"/>
</dbReference>
<dbReference type="Proteomes" id="UP000199109">
    <property type="component" value="Unassembled WGS sequence"/>
</dbReference>
<proteinExistence type="predicted"/>
<protein>
    <submittedName>
        <fullName evidence="2">YtxH-like protein</fullName>
    </submittedName>
</protein>
<dbReference type="RefSeq" id="WP_091869205.1">
    <property type="nucleotide sequence ID" value="NZ_FNAO01000006.1"/>
</dbReference>
<sequence length="123" mass="13303">MGKTETTGKIFMAVLAGAAIGATVAVLYAPESGKVTRTKIKDEAVKGSEEIASRVRNLTDSAKQDLSESGDSLSYLVVSAVVRTIFNLEKVVQIVKDKLSEMVHEAELTKNNHRIIELPSEDN</sequence>
<keyword evidence="1" id="KW-0472">Membrane</keyword>
<organism evidence="2 3">
    <name type="scientific">Pricia antarctica</name>
    <dbReference type="NCBI Taxonomy" id="641691"/>
    <lineage>
        <taxon>Bacteria</taxon>
        <taxon>Pseudomonadati</taxon>
        <taxon>Bacteroidota</taxon>
        <taxon>Flavobacteriia</taxon>
        <taxon>Flavobacteriales</taxon>
        <taxon>Flavobacteriaceae</taxon>
        <taxon>Pricia</taxon>
    </lineage>
</organism>
<dbReference type="STRING" id="641691.SAMN05421636_106111"/>
<accession>A0A1G7EBM9</accession>
<evidence type="ECO:0000313" key="2">
    <source>
        <dbReference type="EMBL" id="SDE60785.1"/>
    </source>
</evidence>
<keyword evidence="3" id="KW-1185">Reference proteome</keyword>